<dbReference type="GeneID" id="94174646"/>
<protein>
    <submittedName>
        <fullName evidence="1">Uncharacterized protein</fullName>
    </submittedName>
</protein>
<accession>A0A836KT28</accession>
<reference evidence="1 2" key="1">
    <citation type="submission" date="2021-02" db="EMBL/GenBank/DDBJ databases">
        <title>Leishmania (Mundinia) enrietti genome sequencing and assembly.</title>
        <authorList>
            <person name="Almutairi H."/>
            <person name="Gatherer D."/>
        </authorList>
    </citation>
    <scope>NUCLEOTIDE SEQUENCE [LARGE SCALE GENOMIC DNA]</scope>
    <source>
        <strain evidence="1">CUR178</strain>
    </source>
</reference>
<gene>
    <name evidence="1" type="ORF">CUR178_07495</name>
</gene>
<name>A0A836KT28_LEIEN</name>
<comment type="caution">
    <text evidence="1">The sequence shown here is derived from an EMBL/GenBank/DDBJ whole genome shotgun (WGS) entry which is preliminary data.</text>
</comment>
<proteinExistence type="predicted"/>
<dbReference type="AlphaFoldDB" id="A0A836KT28"/>
<dbReference type="EMBL" id="JAFHKP010000006">
    <property type="protein sequence ID" value="KAG5485901.1"/>
    <property type="molecule type" value="Genomic_DNA"/>
</dbReference>
<keyword evidence="2" id="KW-1185">Reference proteome</keyword>
<sequence>MDHPSVLLNVLQRSLDRIQQRKQRLVKKIFSWSRTIKYPLHANVSAQRIDGFSSGYQCNFRYRATQCPK</sequence>
<dbReference type="RefSeq" id="XP_067695626.1">
    <property type="nucleotide sequence ID" value="XM_067839136.1"/>
</dbReference>
<dbReference type="KEGG" id="lenr:94174646"/>
<organism evidence="1 2">
    <name type="scientific">Leishmania enriettii</name>
    <dbReference type="NCBI Taxonomy" id="5663"/>
    <lineage>
        <taxon>Eukaryota</taxon>
        <taxon>Discoba</taxon>
        <taxon>Euglenozoa</taxon>
        <taxon>Kinetoplastea</taxon>
        <taxon>Metakinetoplastina</taxon>
        <taxon>Trypanosomatida</taxon>
        <taxon>Trypanosomatidae</taxon>
        <taxon>Leishmaniinae</taxon>
        <taxon>Leishmania</taxon>
    </lineage>
</organism>
<dbReference type="Proteomes" id="UP000674179">
    <property type="component" value="Chromosome 6"/>
</dbReference>
<evidence type="ECO:0000313" key="1">
    <source>
        <dbReference type="EMBL" id="KAG5485901.1"/>
    </source>
</evidence>
<evidence type="ECO:0000313" key="2">
    <source>
        <dbReference type="Proteomes" id="UP000674179"/>
    </source>
</evidence>